<dbReference type="OrthoDB" id="7824623at2"/>
<keyword evidence="1" id="KW-0732">Signal</keyword>
<keyword evidence="3" id="KW-1185">Reference proteome</keyword>
<dbReference type="Proteomes" id="UP000321389">
    <property type="component" value="Chromosome"/>
</dbReference>
<dbReference type="KEGG" id="niy:FQ775_11465"/>
<evidence type="ECO:0000313" key="2">
    <source>
        <dbReference type="EMBL" id="QDZ00950.1"/>
    </source>
</evidence>
<evidence type="ECO:0000313" key="3">
    <source>
        <dbReference type="Proteomes" id="UP000321389"/>
    </source>
</evidence>
<protein>
    <recommendedName>
        <fullName evidence="4">DUF945 domain-containing protein</fullName>
    </recommendedName>
</protein>
<feature type="chain" id="PRO_5022927984" description="DUF945 domain-containing protein" evidence="1">
    <location>
        <begin position="28"/>
        <end position="395"/>
    </location>
</feature>
<dbReference type="EMBL" id="CP042301">
    <property type="protein sequence ID" value="QDZ00950.1"/>
    <property type="molecule type" value="Genomic_DNA"/>
</dbReference>
<name>A0A5B8KZT8_9HYPH</name>
<proteinExistence type="predicted"/>
<sequence>MSYHRSRLMAFLTTGFIAAALPQGAWAASAEEVAQRMEAMFEKQGMEATWAGVSGDGTQVTLEGVVVQPVGTDNQIPLGNIQLGDISDDGDTIVVGTLSMPTYSFANEGVNVEIYGISVSGLQLPPEGGDDVASKISFYESADLDSLTVTRAGSTLFSLEQLHFEMSPPGDDAPLEFSGAAERFSADLTAIEDPQAKATVQALGYEQIQGYLEMAGSWNPADGRMVVDQYDVSIDEAGTIGLTIDISGYTPAFIDAMRDVQTKMAEGEGQDQSAQGMAMLGLMQQLTLNGAALRFDDDTLTDKVLAFLAAQQGVKPADIANQAKAILPFAMAQLNNPELTAAVSAAVNKFLDDPQSLEIRVAPASPLPFAMVAAGAMTAPQALPQQLGLTINANE</sequence>
<gene>
    <name evidence="2" type="ORF">FQ775_11465</name>
</gene>
<evidence type="ECO:0008006" key="4">
    <source>
        <dbReference type="Google" id="ProtNLM"/>
    </source>
</evidence>
<accession>A0A5B8KZT8</accession>
<evidence type="ECO:0000256" key="1">
    <source>
        <dbReference type="SAM" id="SignalP"/>
    </source>
</evidence>
<organism evidence="2 3">
    <name type="scientific">Nitratireductor mangrovi</name>
    <dbReference type="NCBI Taxonomy" id="2599600"/>
    <lineage>
        <taxon>Bacteria</taxon>
        <taxon>Pseudomonadati</taxon>
        <taxon>Pseudomonadota</taxon>
        <taxon>Alphaproteobacteria</taxon>
        <taxon>Hyphomicrobiales</taxon>
        <taxon>Phyllobacteriaceae</taxon>
        <taxon>Nitratireductor</taxon>
    </lineage>
</organism>
<feature type="signal peptide" evidence="1">
    <location>
        <begin position="1"/>
        <end position="27"/>
    </location>
</feature>
<dbReference type="RefSeq" id="WP_146299595.1">
    <property type="nucleotide sequence ID" value="NZ_CP042301.2"/>
</dbReference>
<dbReference type="AlphaFoldDB" id="A0A5B8KZT8"/>
<reference evidence="2" key="1">
    <citation type="submission" date="2020-04" db="EMBL/GenBank/DDBJ databases">
        <title>Nitratireductor sp. nov. isolated from mangrove soil.</title>
        <authorList>
            <person name="Ye Y."/>
        </authorList>
    </citation>
    <scope>NUCLEOTIDE SEQUENCE</scope>
    <source>
        <strain evidence="2">SY7</strain>
    </source>
</reference>